<dbReference type="Gene3D" id="2.10.50.10">
    <property type="entry name" value="Tumor Necrosis Factor Receptor, subunit A, domain 2"/>
    <property type="match status" value="4"/>
</dbReference>
<evidence type="ECO:0000256" key="5">
    <source>
        <dbReference type="ARBA" id="ARBA00022729"/>
    </source>
</evidence>
<dbReference type="PANTHER" id="PTHR46838">
    <property type="entry name" value="TUMOR NECROSIS FACTOR RECEPTOR SUPERFAMILY MEMBER 14"/>
    <property type="match status" value="1"/>
</dbReference>
<dbReference type="Pfam" id="PF00020">
    <property type="entry name" value="TNFR_c6"/>
    <property type="match status" value="2"/>
</dbReference>
<name>A0A6P8F2G9_CLUHA</name>
<dbReference type="PROSITE" id="PS00652">
    <property type="entry name" value="TNFR_NGFR_1"/>
    <property type="match status" value="1"/>
</dbReference>
<evidence type="ECO:0000256" key="3">
    <source>
        <dbReference type="ARBA" id="ARBA00022581"/>
    </source>
</evidence>
<evidence type="ECO:0000256" key="1">
    <source>
        <dbReference type="ARBA" id="ARBA00004479"/>
    </source>
</evidence>
<comment type="caution">
    <text evidence="12">Lacks conserved residue(s) required for the propagation of feature annotation.</text>
</comment>
<dbReference type="SMART" id="SM00208">
    <property type="entry name" value="TNFR"/>
    <property type="match status" value="4"/>
</dbReference>
<evidence type="ECO:0000256" key="13">
    <source>
        <dbReference type="SAM" id="Phobius"/>
    </source>
</evidence>
<gene>
    <name evidence="16" type="primary">LOC116220365</name>
</gene>
<comment type="subcellular location">
    <subcellularLocation>
        <location evidence="1">Membrane</location>
        <topology evidence="1">Single-pass type I membrane protein</topology>
    </subcellularLocation>
</comment>
<keyword evidence="15" id="KW-1185">Reference proteome</keyword>
<dbReference type="SUPFAM" id="SSF57586">
    <property type="entry name" value="TNF receptor-like"/>
    <property type="match status" value="2"/>
</dbReference>
<accession>A0A6P8F2G9</accession>
<feature type="disulfide bond" evidence="12">
    <location>
        <begin position="81"/>
        <end position="96"/>
    </location>
</feature>
<dbReference type="GO" id="GO:2000406">
    <property type="term" value="P:positive regulation of T cell migration"/>
    <property type="evidence" value="ECO:0007669"/>
    <property type="project" value="TreeGrafter"/>
</dbReference>
<keyword evidence="2" id="KW-0597">Phosphoprotein</keyword>
<keyword evidence="3" id="KW-0945">Host-virus interaction</keyword>
<dbReference type="GO" id="GO:0002720">
    <property type="term" value="P:positive regulation of cytokine production involved in immune response"/>
    <property type="evidence" value="ECO:0007669"/>
    <property type="project" value="TreeGrafter"/>
</dbReference>
<dbReference type="FunFam" id="2.10.50.10:FF:000009">
    <property type="entry name" value="Tumor necrosis factor receptor superfamily member 14"/>
    <property type="match status" value="1"/>
</dbReference>
<dbReference type="CDD" id="cd13405">
    <property type="entry name" value="TNFRSF14_teleost"/>
    <property type="match status" value="1"/>
</dbReference>
<evidence type="ECO:0000256" key="9">
    <source>
        <dbReference type="ARBA" id="ARBA00023157"/>
    </source>
</evidence>
<evidence type="ECO:0000256" key="4">
    <source>
        <dbReference type="ARBA" id="ARBA00022692"/>
    </source>
</evidence>
<keyword evidence="4 13" id="KW-0812">Transmembrane</keyword>
<dbReference type="PROSITE" id="PS50050">
    <property type="entry name" value="TNFR_NGFR_2"/>
    <property type="match status" value="1"/>
</dbReference>
<dbReference type="GeneID" id="116220365"/>
<dbReference type="GO" id="GO:0009897">
    <property type="term" value="C:external side of plasma membrane"/>
    <property type="evidence" value="ECO:0007669"/>
    <property type="project" value="TreeGrafter"/>
</dbReference>
<dbReference type="GO" id="GO:0050830">
    <property type="term" value="P:defense response to Gram-positive bacterium"/>
    <property type="evidence" value="ECO:0007669"/>
    <property type="project" value="TreeGrafter"/>
</dbReference>
<dbReference type="Proteomes" id="UP000515152">
    <property type="component" value="Chromosome 4"/>
</dbReference>
<keyword evidence="8 13" id="KW-0472">Membrane</keyword>
<keyword evidence="6" id="KW-0677">Repeat</keyword>
<protein>
    <submittedName>
        <fullName evidence="16">Tumor necrosis factor receptor superfamily member 14-like isoform X1</fullName>
    </submittedName>
</protein>
<dbReference type="FunFam" id="2.10.50.10:FF:000007">
    <property type="entry name" value="TNF receptor superfamily member 14"/>
    <property type="match status" value="1"/>
</dbReference>
<evidence type="ECO:0000259" key="14">
    <source>
        <dbReference type="PROSITE" id="PS50050"/>
    </source>
</evidence>
<keyword evidence="10" id="KW-0675">Receptor</keyword>
<dbReference type="KEGG" id="char:116220365"/>
<evidence type="ECO:0000313" key="15">
    <source>
        <dbReference type="Proteomes" id="UP000515152"/>
    </source>
</evidence>
<evidence type="ECO:0000256" key="8">
    <source>
        <dbReference type="ARBA" id="ARBA00023136"/>
    </source>
</evidence>
<keyword evidence="11" id="KW-0325">Glycoprotein</keyword>
<organism evidence="15 16">
    <name type="scientific">Clupea harengus</name>
    <name type="common">Atlantic herring</name>
    <dbReference type="NCBI Taxonomy" id="7950"/>
    <lineage>
        <taxon>Eukaryota</taxon>
        <taxon>Metazoa</taxon>
        <taxon>Chordata</taxon>
        <taxon>Craniata</taxon>
        <taxon>Vertebrata</taxon>
        <taxon>Euteleostomi</taxon>
        <taxon>Actinopterygii</taxon>
        <taxon>Neopterygii</taxon>
        <taxon>Teleostei</taxon>
        <taxon>Clupei</taxon>
        <taxon>Clupeiformes</taxon>
        <taxon>Clupeoidei</taxon>
        <taxon>Clupeidae</taxon>
        <taxon>Clupea</taxon>
    </lineage>
</organism>
<keyword evidence="7 13" id="KW-1133">Transmembrane helix</keyword>
<feature type="repeat" description="TNFR-Cys" evidence="12">
    <location>
        <begin position="80"/>
        <end position="122"/>
    </location>
</feature>
<evidence type="ECO:0000256" key="11">
    <source>
        <dbReference type="ARBA" id="ARBA00023180"/>
    </source>
</evidence>
<evidence type="ECO:0000256" key="10">
    <source>
        <dbReference type="ARBA" id="ARBA00023170"/>
    </source>
</evidence>
<evidence type="ECO:0000256" key="6">
    <source>
        <dbReference type="ARBA" id="ARBA00022737"/>
    </source>
</evidence>
<feature type="domain" description="TNFR-Cys" evidence="14">
    <location>
        <begin position="80"/>
        <end position="122"/>
    </location>
</feature>
<proteinExistence type="predicted"/>
<evidence type="ECO:0000256" key="2">
    <source>
        <dbReference type="ARBA" id="ARBA00022553"/>
    </source>
</evidence>
<dbReference type="AlphaFoldDB" id="A0A6P8F2G9"/>
<evidence type="ECO:0000313" key="16">
    <source>
        <dbReference type="RefSeq" id="XP_031422753.1"/>
    </source>
</evidence>
<dbReference type="GO" id="GO:0046642">
    <property type="term" value="P:negative regulation of alpha-beta T cell proliferation"/>
    <property type="evidence" value="ECO:0007669"/>
    <property type="project" value="TreeGrafter"/>
</dbReference>
<dbReference type="InterPro" id="IPR001368">
    <property type="entry name" value="TNFR/NGFR_Cys_rich_reg"/>
</dbReference>
<sequence>MSLLHSFENAIFMSIVPKVDEEIMVKLVIIVLMIQLTVSGISPACGRAEYRIGQECCPMCGPGYYVRRHCTEFKSTTCVPCPSSTFTDAPNGLVSCRSCTFCDSSAGLRVKRACSSTSDTLCEPLEGHYCTDPIKDGCRGAVEHTKCSPGQYVNQTGTASTDTVCGDCVGNTYSDGSFTSCRPHTQCELIGFVVLREGSSSYDTDCGQRQNTVAIVAGIIVGVAVLAATCGAVGFIYHRRKRKRKAQQADTCLKSDTHMRGQAIL</sequence>
<feature type="transmembrane region" description="Helical" evidence="13">
    <location>
        <begin position="213"/>
        <end position="237"/>
    </location>
</feature>
<evidence type="ECO:0000256" key="12">
    <source>
        <dbReference type="PROSITE-ProRule" id="PRU00206"/>
    </source>
</evidence>
<reference evidence="16" key="1">
    <citation type="submission" date="2025-08" db="UniProtKB">
        <authorList>
            <consortium name="RefSeq"/>
        </authorList>
    </citation>
    <scope>IDENTIFICATION</scope>
</reference>
<dbReference type="GO" id="GO:0050829">
    <property type="term" value="P:defense response to Gram-negative bacterium"/>
    <property type="evidence" value="ECO:0007669"/>
    <property type="project" value="TreeGrafter"/>
</dbReference>
<dbReference type="RefSeq" id="XP_031422753.1">
    <property type="nucleotide sequence ID" value="XM_031566893.1"/>
</dbReference>
<evidence type="ECO:0000256" key="7">
    <source>
        <dbReference type="ARBA" id="ARBA00022989"/>
    </source>
</evidence>
<keyword evidence="9 12" id="KW-1015">Disulfide bond</keyword>
<keyword evidence="5" id="KW-0732">Signal</keyword>
<dbReference type="PANTHER" id="PTHR46838:SF1">
    <property type="entry name" value="TUMOR NECROSIS FACTOR RECEPTOR SUPERFAMILY MEMBER 14"/>
    <property type="match status" value="1"/>
</dbReference>